<keyword evidence="3" id="KW-0732">Signal</keyword>
<dbReference type="PANTHER" id="PTHR38439:SF3">
    <property type="entry name" value="COPPER-RESISTANT CUPROPROTEIN COPI"/>
    <property type="match status" value="1"/>
</dbReference>
<protein>
    <submittedName>
        <fullName evidence="5">Copper-binding protein</fullName>
    </submittedName>
</protein>
<dbReference type="SUPFAM" id="SSF49503">
    <property type="entry name" value="Cupredoxins"/>
    <property type="match status" value="1"/>
</dbReference>
<dbReference type="InterPro" id="IPR008972">
    <property type="entry name" value="Cupredoxin"/>
</dbReference>
<dbReference type="Pfam" id="PF00127">
    <property type="entry name" value="Copper-bind"/>
    <property type="match status" value="1"/>
</dbReference>
<accession>A0A8I1M8U1</accession>
<dbReference type="Proteomes" id="UP000664405">
    <property type="component" value="Unassembled WGS sequence"/>
</dbReference>
<dbReference type="InterPro" id="IPR000923">
    <property type="entry name" value="BlueCu_1"/>
</dbReference>
<dbReference type="InterPro" id="IPR050845">
    <property type="entry name" value="Cu-binding_ET"/>
</dbReference>
<organism evidence="5 6">
    <name type="scientific">Thalassospira povalilytica</name>
    <dbReference type="NCBI Taxonomy" id="732237"/>
    <lineage>
        <taxon>Bacteria</taxon>
        <taxon>Pseudomonadati</taxon>
        <taxon>Pseudomonadota</taxon>
        <taxon>Alphaproteobacteria</taxon>
        <taxon>Rhodospirillales</taxon>
        <taxon>Thalassospiraceae</taxon>
        <taxon>Thalassospira</taxon>
    </lineage>
</organism>
<proteinExistence type="predicted"/>
<comment type="caution">
    <text evidence="5">The sequence shown here is derived from an EMBL/GenBank/DDBJ whole genome shotgun (WGS) entry which is preliminary data.</text>
</comment>
<feature type="domain" description="Blue (type 1) copper" evidence="4">
    <location>
        <begin position="68"/>
        <end position="187"/>
    </location>
</feature>
<keyword evidence="1" id="KW-0479">Metal-binding</keyword>
<feature type="signal peptide" evidence="3">
    <location>
        <begin position="1"/>
        <end position="31"/>
    </location>
</feature>
<dbReference type="RefSeq" id="WP_206927390.1">
    <property type="nucleotide sequence ID" value="NZ_JAEKJW010000002.1"/>
</dbReference>
<keyword evidence="2" id="KW-0186">Copper</keyword>
<dbReference type="EMBL" id="JAEKJW010000002">
    <property type="protein sequence ID" value="MBN8196894.1"/>
    <property type="molecule type" value="Genomic_DNA"/>
</dbReference>
<sequence>MPSFKKSLIRHIAASTVLLSTLAGMQAPAFAGAGHSGGHGGAATDIGMPGQLSDVRRTIRIVMEDNFFDQEKIIVRAGETVRFMIENKGEFVHEFNIGTAAMHADHQKEMFMMMEHGALEADKINMAMMEMDMGNGMTMKHDDPNSVLLEPGQSAEVIWTFPKDTELEFACNVPGHYESGMMGKIRLQ</sequence>
<dbReference type="Gene3D" id="2.60.40.420">
    <property type="entry name" value="Cupredoxins - blue copper proteins"/>
    <property type="match status" value="1"/>
</dbReference>
<reference evidence="5" key="1">
    <citation type="submission" date="2020-12" db="EMBL/GenBank/DDBJ databases">
        <title>Oil enriched cultivation method for isolating marine PHA-producing bacteria.</title>
        <authorList>
            <person name="Zheng W."/>
            <person name="Yu S."/>
            <person name="Huang Y."/>
        </authorList>
    </citation>
    <scope>NUCLEOTIDE SEQUENCE</scope>
    <source>
        <strain evidence="5">SY-2-3</strain>
    </source>
</reference>
<evidence type="ECO:0000313" key="5">
    <source>
        <dbReference type="EMBL" id="MBN8196894.1"/>
    </source>
</evidence>
<dbReference type="AlphaFoldDB" id="A0A8I1M8U1"/>
<evidence type="ECO:0000313" key="6">
    <source>
        <dbReference type="Proteomes" id="UP000664405"/>
    </source>
</evidence>
<dbReference type="PANTHER" id="PTHR38439">
    <property type="entry name" value="AURACYANIN-B"/>
    <property type="match status" value="1"/>
</dbReference>
<evidence type="ECO:0000256" key="1">
    <source>
        <dbReference type="ARBA" id="ARBA00022723"/>
    </source>
</evidence>
<feature type="chain" id="PRO_5034271955" evidence="3">
    <location>
        <begin position="32"/>
        <end position="188"/>
    </location>
</feature>
<evidence type="ECO:0000256" key="3">
    <source>
        <dbReference type="SAM" id="SignalP"/>
    </source>
</evidence>
<dbReference type="GO" id="GO:0005507">
    <property type="term" value="F:copper ion binding"/>
    <property type="evidence" value="ECO:0007669"/>
    <property type="project" value="InterPro"/>
</dbReference>
<dbReference type="GO" id="GO:0009055">
    <property type="term" value="F:electron transfer activity"/>
    <property type="evidence" value="ECO:0007669"/>
    <property type="project" value="InterPro"/>
</dbReference>
<gene>
    <name evidence="5" type="ORF">JF547_10505</name>
</gene>
<name>A0A8I1M8U1_9PROT</name>
<evidence type="ECO:0000256" key="2">
    <source>
        <dbReference type="ARBA" id="ARBA00023008"/>
    </source>
</evidence>
<evidence type="ECO:0000259" key="4">
    <source>
        <dbReference type="Pfam" id="PF00127"/>
    </source>
</evidence>